<dbReference type="AlphaFoldDB" id="A0A7E4ZPV9"/>
<sequence>MNCGSIQLSVQRQLKENWDDREYIQLISDHIKNTADFLTKFEVSVKSKLAELDDTITCLERRLDYLEALTVAMIVLVVKPCSKHGWSCFSCHQGRRRGCVPLRCPHRFHLEDRGSPQCPRRLQGIFILRTPSVFSIDCSGFGCSTLFERVFCRFFRGQRLAPKFWHDYDLKDMPLPVFRAVLKKQFTKNAHLNDVRVIDRQVGETKQHIYSINYNFYNKDHVRNFLFRENVEAKPKDFLSRFLSQKE</sequence>
<proteinExistence type="inferred from homology"/>
<keyword evidence="3" id="KW-0963">Cytoplasm</keyword>
<dbReference type="InterPro" id="IPR033378">
    <property type="entry name" value="BRICK1"/>
</dbReference>
<evidence type="ECO:0000313" key="7">
    <source>
        <dbReference type="WBParaSite" id="Pan_g10322.t1"/>
    </source>
</evidence>
<keyword evidence="6" id="KW-1185">Reference proteome</keyword>
<reference evidence="7" key="2">
    <citation type="submission" date="2020-10" db="UniProtKB">
        <authorList>
            <consortium name="WormBaseParasite"/>
        </authorList>
    </citation>
    <scope>IDENTIFICATION</scope>
</reference>
<dbReference type="GO" id="GO:0007015">
    <property type="term" value="P:actin filament organization"/>
    <property type="evidence" value="ECO:0007669"/>
    <property type="project" value="InterPro"/>
</dbReference>
<evidence type="ECO:0000256" key="3">
    <source>
        <dbReference type="ARBA" id="ARBA00022490"/>
    </source>
</evidence>
<reference evidence="6" key="1">
    <citation type="journal article" date="2013" name="Genetics">
        <title>The draft genome and transcriptome of Panagrellus redivivus are shaped by the harsh demands of a free-living lifestyle.</title>
        <authorList>
            <person name="Srinivasan J."/>
            <person name="Dillman A.R."/>
            <person name="Macchietto M.G."/>
            <person name="Heikkinen L."/>
            <person name="Lakso M."/>
            <person name="Fracchia K.M."/>
            <person name="Antoshechkin I."/>
            <person name="Mortazavi A."/>
            <person name="Wong G."/>
            <person name="Sternberg P.W."/>
        </authorList>
    </citation>
    <scope>NUCLEOTIDE SEQUENCE [LARGE SCALE GENOMIC DNA]</scope>
    <source>
        <strain evidence="6">MT8872</strain>
    </source>
</reference>
<evidence type="ECO:0000313" key="6">
    <source>
        <dbReference type="Proteomes" id="UP000492821"/>
    </source>
</evidence>
<dbReference type="GO" id="GO:0031209">
    <property type="term" value="C:SCAR complex"/>
    <property type="evidence" value="ECO:0007669"/>
    <property type="project" value="InterPro"/>
</dbReference>
<dbReference type="PANTHER" id="PTHR33668">
    <property type="entry name" value="PROTEIN BRICK1"/>
    <property type="match status" value="1"/>
</dbReference>
<keyword evidence="4" id="KW-0175">Coiled coil</keyword>
<accession>A0A7E4ZPV9</accession>
<comment type="similarity">
    <text evidence="2">Belongs to the BRK1 family.</text>
</comment>
<evidence type="ECO:0000256" key="5">
    <source>
        <dbReference type="ARBA" id="ARBA00023212"/>
    </source>
</evidence>
<comment type="subcellular location">
    <subcellularLocation>
        <location evidence="1">Cytoplasm</location>
        <location evidence="1">Cytoskeleton</location>
    </subcellularLocation>
</comment>
<dbReference type="WBParaSite" id="Pan_g10322.t1">
    <property type="protein sequence ID" value="Pan_g10322.t1"/>
    <property type="gene ID" value="Pan_g10322"/>
</dbReference>
<dbReference type="Proteomes" id="UP000492821">
    <property type="component" value="Unassembled WGS sequence"/>
</dbReference>
<name>A0A7E4ZPV9_PANRE</name>
<evidence type="ECO:0000256" key="2">
    <source>
        <dbReference type="ARBA" id="ARBA00005620"/>
    </source>
</evidence>
<dbReference type="PANTHER" id="PTHR33668:SF1">
    <property type="entry name" value="PROTEIN BRICK1"/>
    <property type="match status" value="1"/>
</dbReference>
<keyword evidence="5" id="KW-0206">Cytoskeleton</keyword>
<dbReference type="GO" id="GO:0005856">
    <property type="term" value="C:cytoskeleton"/>
    <property type="evidence" value="ECO:0007669"/>
    <property type="project" value="UniProtKB-SubCell"/>
</dbReference>
<protein>
    <submittedName>
        <fullName evidence="7">WASH_WAHD domain-containing protein</fullName>
    </submittedName>
</protein>
<dbReference type="GO" id="GO:0008064">
    <property type="term" value="P:regulation of actin polymerization or depolymerization"/>
    <property type="evidence" value="ECO:0007669"/>
    <property type="project" value="TreeGrafter"/>
</dbReference>
<dbReference type="Gene3D" id="1.20.5.110">
    <property type="match status" value="1"/>
</dbReference>
<evidence type="ECO:0000256" key="1">
    <source>
        <dbReference type="ARBA" id="ARBA00004245"/>
    </source>
</evidence>
<dbReference type="GO" id="GO:0048870">
    <property type="term" value="P:cell motility"/>
    <property type="evidence" value="ECO:0007669"/>
    <property type="project" value="TreeGrafter"/>
</dbReference>
<evidence type="ECO:0000256" key="4">
    <source>
        <dbReference type="ARBA" id="ARBA00023054"/>
    </source>
</evidence>
<dbReference type="GO" id="GO:0044877">
    <property type="term" value="F:protein-containing complex binding"/>
    <property type="evidence" value="ECO:0007669"/>
    <property type="project" value="InterPro"/>
</dbReference>
<organism evidence="6 7">
    <name type="scientific">Panagrellus redivivus</name>
    <name type="common">Microworm</name>
    <dbReference type="NCBI Taxonomy" id="6233"/>
    <lineage>
        <taxon>Eukaryota</taxon>
        <taxon>Metazoa</taxon>
        <taxon>Ecdysozoa</taxon>
        <taxon>Nematoda</taxon>
        <taxon>Chromadorea</taxon>
        <taxon>Rhabditida</taxon>
        <taxon>Tylenchina</taxon>
        <taxon>Panagrolaimomorpha</taxon>
        <taxon>Panagrolaimoidea</taxon>
        <taxon>Panagrolaimidae</taxon>
        <taxon>Panagrellus</taxon>
    </lineage>
</organism>